<comment type="similarity">
    <text evidence="11">In the C-terminal section; belongs to the anthranilate phosphoribosyltransferase family.</text>
</comment>
<gene>
    <name evidence="12 15" type="primary">trpD</name>
    <name evidence="15" type="ORF">DPBNPPHM_02564</name>
</gene>
<feature type="binding site" evidence="12">
    <location>
        <begin position="83"/>
        <end position="84"/>
    </location>
    <ligand>
        <name>5-phospho-alpha-D-ribose 1-diphosphate</name>
        <dbReference type="ChEBI" id="CHEBI:58017"/>
    </ligand>
</feature>
<evidence type="ECO:0000256" key="6">
    <source>
        <dbReference type="ARBA" id="ARBA00022723"/>
    </source>
</evidence>
<evidence type="ECO:0000256" key="5">
    <source>
        <dbReference type="ARBA" id="ARBA00022679"/>
    </source>
</evidence>
<feature type="binding site" evidence="12">
    <location>
        <position position="120"/>
    </location>
    <ligand>
        <name>5-phospho-alpha-D-ribose 1-diphosphate</name>
        <dbReference type="ChEBI" id="CHEBI:58017"/>
    </ligand>
</feature>
<evidence type="ECO:0000313" key="16">
    <source>
        <dbReference type="Proteomes" id="UP000434580"/>
    </source>
</evidence>
<comment type="caution">
    <text evidence="12">Lacks conserved residue(s) required for the propagation of feature annotation.</text>
</comment>
<dbReference type="PANTHER" id="PTHR43285:SF2">
    <property type="entry name" value="ANTHRANILATE PHOSPHORIBOSYLTRANSFERASE"/>
    <property type="match status" value="1"/>
</dbReference>
<dbReference type="InterPro" id="IPR005940">
    <property type="entry name" value="Anthranilate_Pribosyl_Tfrase"/>
</dbReference>
<proteinExistence type="inferred from homology"/>
<dbReference type="InterPro" id="IPR000312">
    <property type="entry name" value="Glycosyl_Trfase_fam3"/>
</dbReference>
<dbReference type="SUPFAM" id="SSF52418">
    <property type="entry name" value="Nucleoside phosphorylase/phosphoribosyltransferase catalytic domain"/>
    <property type="match status" value="1"/>
</dbReference>
<comment type="cofactor">
    <cofactor evidence="12">
        <name>Mg(2+)</name>
        <dbReference type="ChEBI" id="CHEBI:18420"/>
    </cofactor>
    <text evidence="12">Binds 2 magnesium ions per monomer.</text>
</comment>
<feature type="binding site" evidence="12">
    <location>
        <position position="80"/>
    </location>
    <ligand>
        <name>anthranilate</name>
        <dbReference type="ChEBI" id="CHEBI:16567"/>
        <label>1</label>
    </ligand>
</feature>
<dbReference type="UniPathway" id="UPA00035">
    <property type="reaction ID" value="UER00041"/>
</dbReference>
<feature type="binding site" evidence="12">
    <location>
        <position position="92"/>
    </location>
    <ligand>
        <name>Mg(2+)</name>
        <dbReference type="ChEBI" id="CHEBI:18420"/>
        <label>1</label>
    </ligand>
</feature>
<dbReference type="NCBIfam" id="TIGR01245">
    <property type="entry name" value="trpD"/>
    <property type="match status" value="1"/>
</dbReference>
<keyword evidence="4 12" id="KW-0328">Glycosyltransferase</keyword>
<feature type="binding site" evidence="12">
    <location>
        <position position="80"/>
    </location>
    <ligand>
        <name>5-phospho-alpha-D-ribose 1-diphosphate</name>
        <dbReference type="ChEBI" id="CHEBI:58017"/>
    </ligand>
</feature>
<evidence type="ECO:0000259" key="13">
    <source>
        <dbReference type="Pfam" id="PF00591"/>
    </source>
</evidence>
<evidence type="ECO:0000256" key="12">
    <source>
        <dbReference type="HAMAP-Rule" id="MF_00211"/>
    </source>
</evidence>
<dbReference type="GO" id="GO:0004048">
    <property type="term" value="F:anthranilate phosphoribosyltransferase activity"/>
    <property type="evidence" value="ECO:0007669"/>
    <property type="project" value="UniProtKB-UniRule"/>
</dbReference>
<dbReference type="HAMAP" id="MF_00211">
    <property type="entry name" value="TrpD"/>
    <property type="match status" value="1"/>
</dbReference>
<feature type="binding site" evidence="12">
    <location>
        <position position="226"/>
    </location>
    <ligand>
        <name>Mg(2+)</name>
        <dbReference type="ChEBI" id="CHEBI:18420"/>
        <label>2</label>
    </ligand>
</feature>
<dbReference type="AlphaFoldDB" id="A0A5S9QQ20"/>
<dbReference type="InterPro" id="IPR036320">
    <property type="entry name" value="Glycosyl_Trfase_fam3_N_dom_sf"/>
</dbReference>
<dbReference type="FunFam" id="1.20.970.10:FF:000006">
    <property type="entry name" value="Anthranilate phosphoribosyltransferase"/>
    <property type="match status" value="1"/>
</dbReference>
<evidence type="ECO:0000256" key="8">
    <source>
        <dbReference type="ARBA" id="ARBA00022842"/>
    </source>
</evidence>
<evidence type="ECO:0000256" key="1">
    <source>
        <dbReference type="ARBA" id="ARBA00004907"/>
    </source>
</evidence>
<comment type="similarity">
    <text evidence="12">Belongs to the anthranilate phosphoribosyltransferase family.</text>
</comment>
<dbReference type="GO" id="GO:0000162">
    <property type="term" value="P:L-tryptophan biosynthetic process"/>
    <property type="evidence" value="ECO:0007669"/>
    <property type="project" value="UniProtKB-UniRule"/>
</dbReference>
<keyword evidence="7 12" id="KW-0822">Tryptophan biosynthesis</keyword>
<feature type="domain" description="Glycosyl transferase family 3" evidence="13">
    <location>
        <begin position="74"/>
        <end position="323"/>
    </location>
</feature>
<dbReference type="Pfam" id="PF00591">
    <property type="entry name" value="Glycos_transf_3"/>
    <property type="match status" value="1"/>
</dbReference>
<evidence type="ECO:0000256" key="4">
    <source>
        <dbReference type="ARBA" id="ARBA00022676"/>
    </source>
</evidence>
<dbReference type="PANTHER" id="PTHR43285">
    <property type="entry name" value="ANTHRANILATE PHOSPHORIBOSYLTRANSFERASE"/>
    <property type="match status" value="1"/>
</dbReference>
<evidence type="ECO:0000256" key="11">
    <source>
        <dbReference type="ARBA" id="ARBA00061188"/>
    </source>
</evidence>
<dbReference type="EC" id="2.4.2.18" evidence="12"/>
<evidence type="ECO:0000256" key="7">
    <source>
        <dbReference type="ARBA" id="ARBA00022822"/>
    </source>
</evidence>
<dbReference type="GO" id="GO:0005829">
    <property type="term" value="C:cytosol"/>
    <property type="evidence" value="ECO:0007669"/>
    <property type="project" value="TreeGrafter"/>
</dbReference>
<feature type="binding site" evidence="12">
    <location>
        <position position="166"/>
    </location>
    <ligand>
        <name>anthranilate</name>
        <dbReference type="ChEBI" id="CHEBI:16567"/>
        <label>2</label>
    </ligand>
</feature>
<keyword evidence="8 12" id="KW-0460">Magnesium</keyword>
<dbReference type="FunFam" id="3.40.1030.10:FF:000002">
    <property type="entry name" value="Anthranilate phosphoribosyltransferase"/>
    <property type="match status" value="1"/>
</dbReference>
<reference evidence="15 16" key="1">
    <citation type="submission" date="2019-11" db="EMBL/GenBank/DDBJ databases">
        <authorList>
            <person name="Holert J."/>
        </authorList>
    </citation>
    <scope>NUCLEOTIDE SEQUENCE [LARGE SCALE GENOMIC DNA]</scope>
    <source>
        <strain evidence="15">BC5_2</strain>
    </source>
</reference>
<keyword evidence="3 12" id="KW-0028">Amino-acid biosynthesis</keyword>
<dbReference type="Pfam" id="PF02885">
    <property type="entry name" value="Glycos_trans_3N"/>
    <property type="match status" value="1"/>
</dbReference>
<feature type="domain" description="Glycosyl transferase family 3 N-terminal" evidence="14">
    <location>
        <begin position="5"/>
        <end position="64"/>
    </location>
</feature>
<name>A0A5S9QQ20_9GAMM</name>
<keyword evidence="5 12" id="KW-0808">Transferase</keyword>
<dbReference type="Gene3D" id="1.20.970.10">
    <property type="entry name" value="Transferase, Pyrimidine Nucleoside Phosphorylase, Chain C"/>
    <property type="match status" value="1"/>
</dbReference>
<evidence type="ECO:0000259" key="14">
    <source>
        <dbReference type="Pfam" id="PF02885"/>
    </source>
</evidence>
<dbReference type="Gene3D" id="3.40.1030.10">
    <property type="entry name" value="Nucleoside phosphorylase/phosphoribosyltransferase catalytic domain"/>
    <property type="match status" value="1"/>
</dbReference>
<evidence type="ECO:0000256" key="2">
    <source>
        <dbReference type="ARBA" id="ARBA00011738"/>
    </source>
</evidence>
<dbReference type="GO" id="GO:0000287">
    <property type="term" value="F:magnesium ion binding"/>
    <property type="evidence" value="ECO:0007669"/>
    <property type="project" value="UniProtKB-UniRule"/>
</dbReference>
<feature type="binding site" evidence="12">
    <location>
        <position position="111"/>
    </location>
    <ligand>
        <name>anthranilate</name>
        <dbReference type="ChEBI" id="CHEBI:16567"/>
        <label>1</label>
    </ligand>
</feature>
<organism evidence="15 16">
    <name type="scientific">BD1-7 clade bacterium</name>
    <dbReference type="NCBI Taxonomy" id="2029982"/>
    <lineage>
        <taxon>Bacteria</taxon>
        <taxon>Pseudomonadati</taxon>
        <taxon>Pseudomonadota</taxon>
        <taxon>Gammaproteobacteria</taxon>
        <taxon>Cellvibrionales</taxon>
        <taxon>Spongiibacteraceae</taxon>
        <taxon>BD1-7 clade</taxon>
    </lineage>
</organism>
<dbReference type="InterPro" id="IPR017459">
    <property type="entry name" value="Glycosyl_Trfase_fam3_N_dom"/>
</dbReference>
<feature type="binding site" evidence="12">
    <location>
        <position position="226"/>
    </location>
    <ligand>
        <name>Mg(2+)</name>
        <dbReference type="ChEBI" id="CHEBI:18420"/>
        <label>1</label>
    </ligand>
</feature>
<evidence type="ECO:0000256" key="9">
    <source>
        <dbReference type="ARBA" id="ARBA00023141"/>
    </source>
</evidence>
<dbReference type="InterPro" id="IPR035902">
    <property type="entry name" value="Nuc_phospho_transferase"/>
</dbReference>
<sequence length="341" mass="35351">MKIQHAINQVLNHQNLTSQEMHDAMQEIMTGQATDAQIGGFLAALRMKGESVEEIAAAAGVMRSLSAKVDVAGETLDIVGTGGDGASIFNVSTASAFIAAAAGACVAKHGNRSVTSTSGSADLLIAAGADLDISPQQVAKTIEATGVGFMFAVKHHGAMKHAIGPRRELAARTIFNILGPLTNPAGSRHLVVGVFDGKLVEPLAQVLRKLGAKHVLVVHADDGLDEFSIATTSTVAELKDDKITTYTVAPEDFGLERGALEELRVDSAEASLALVKDALGGIESTASRMLALNAGAAIYAADVTCTLAQGVEMAQDVMASGQAKEKFNEFIQFTRGLGAAE</sequence>
<comment type="pathway">
    <text evidence="1 12">Amino-acid biosynthesis; L-tryptophan biosynthesis; L-tryptophan from chorismate: step 2/5.</text>
</comment>
<feature type="binding site" evidence="12">
    <location>
        <begin position="90"/>
        <end position="93"/>
    </location>
    <ligand>
        <name>5-phospho-alpha-D-ribose 1-diphosphate</name>
        <dbReference type="ChEBI" id="CHEBI:58017"/>
    </ligand>
</feature>
<evidence type="ECO:0000256" key="3">
    <source>
        <dbReference type="ARBA" id="ARBA00022605"/>
    </source>
</evidence>
<dbReference type="Proteomes" id="UP000434580">
    <property type="component" value="Unassembled WGS sequence"/>
</dbReference>
<accession>A0A5S9QQ20</accession>
<comment type="catalytic activity">
    <reaction evidence="10 12">
        <text>N-(5-phospho-beta-D-ribosyl)anthranilate + diphosphate = 5-phospho-alpha-D-ribose 1-diphosphate + anthranilate</text>
        <dbReference type="Rhea" id="RHEA:11768"/>
        <dbReference type="ChEBI" id="CHEBI:16567"/>
        <dbReference type="ChEBI" id="CHEBI:18277"/>
        <dbReference type="ChEBI" id="CHEBI:33019"/>
        <dbReference type="ChEBI" id="CHEBI:58017"/>
        <dbReference type="EC" id="2.4.2.18"/>
    </reaction>
</comment>
<evidence type="ECO:0000313" key="15">
    <source>
        <dbReference type="EMBL" id="CAA0120608.1"/>
    </source>
</evidence>
<keyword evidence="9 12" id="KW-0057">Aromatic amino acid biosynthesis</keyword>
<comment type="function">
    <text evidence="12">Catalyzes the transfer of the phosphoribosyl group of 5-phosphorylribose-1-pyrophosphate (PRPP) to anthranilate to yield N-(5'-phosphoribosyl)-anthranilate (PRA).</text>
</comment>
<evidence type="ECO:0000256" key="10">
    <source>
        <dbReference type="ARBA" id="ARBA00052328"/>
    </source>
</evidence>
<protein>
    <recommendedName>
        <fullName evidence="12">Anthranilate phosphoribosyltransferase</fullName>
        <ecNumber evidence="12">2.4.2.18</ecNumber>
    </recommendedName>
</protein>
<feature type="binding site" evidence="12">
    <location>
        <position position="225"/>
    </location>
    <ligand>
        <name>Mg(2+)</name>
        <dbReference type="ChEBI" id="CHEBI:18420"/>
        <label>2</label>
    </ligand>
</feature>
<keyword evidence="6 12" id="KW-0479">Metal-binding</keyword>
<dbReference type="SUPFAM" id="SSF47648">
    <property type="entry name" value="Nucleoside phosphorylase/phosphoribosyltransferase N-terminal domain"/>
    <property type="match status" value="1"/>
</dbReference>
<dbReference type="OrthoDB" id="9806430at2"/>
<feature type="binding site" evidence="12">
    <location>
        <begin position="108"/>
        <end position="116"/>
    </location>
    <ligand>
        <name>5-phospho-alpha-D-ribose 1-diphosphate</name>
        <dbReference type="ChEBI" id="CHEBI:58017"/>
    </ligand>
</feature>
<dbReference type="EMBL" id="CACSII010000021">
    <property type="protein sequence ID" value="CAA0120608.1"/>
    <property type="molecule type" value="Genomic_DNA"/>
</dbReference>
<comment type="subunit">
    <text evidence="2 12">Homodimer.</text>
</comment>